<sequence>MRLFTRKEHYFELIIAVIFCYVLAMGQQIRCPGPDAKLYRGLSVNIFAGEGYIDNIRNDFILPSIGHPLLLGIFQQVEFDDDIEVMMYLCFLSLVICYLLCIVLHIKSYLSFFAVFFLNDFLPALTEWGIEASLLFSILLLWFSVCLFFRFKSYRTAIFFGIALFINLLIRPMLAPLFYLVLISVFIAFVLNRVQFKQEAIALAVSGILFFGVKGYSMFAYDDSRMVSGTYSEIPLYCAFNEFIPLDKEYRSTHWRALSDSVYKNAVNSFEMKTTWQDRALLLRKKTVRFIKQNPDLAWNGYLWRLKRYTTNQESKYGTELFYIWLFLAPFFIGNAKRTLTYKLTVVGLPLYVVAVMSVFPYIDIRYALTPNLYFLCSILFMLSYLDKKSYITNQLVIRSKIESKMT</sequence>
<evidence type="ECO:0008006" key="4">
    <source>
        <dbReference type="Google" id="ProtNLM"/>
    </source>
</evidence>
<keyword evidence="3" id="KW-1185">Reference proteome</keyword>
<feature type="transmembrane region" description="Helical" evidence="1">
    <location>
        <begin position="154"/>
        <end position="170"/>
    </location>
</feature>
<gene>
    <name evidence="2" type="ORF">HME9304_01545</name>
</gene>
<dbReference type="EMBL" id="CP030104">
    <property type="protein sequence ID" value="AWX44542.1"/>
    <property type="molecule type" value="Genomic_DNA"/>
</dbReference>
<keyword evidence="1" id="KW-1133">Transmembrane helix</keyword>
<keyword evidence="1" id="KW-0472">Membrane</keyword>
<feature type="transmembrane region" description="Helical" evidence="1">
    <location>
        <begin position="201"/>
        <end position="221"/>
    </location>
</feature>
<feature type="transmembrane region" description="Helical" evidence="1">
    <location>
        <begin position="132"/>
        <end position="149"/>
    </location>
</feature>
<keyword evidence="1" id="KW-0812">Transmembrane</keyword>
<organism evidence="2 3">
    <name type="scientific">Flagellimonas maritima</name>
    <dbReference type="NCBI Taxonomy" id="1383885"/>
    <lineage>
        <taxon>Bacteria</taxon>
        <taxon>Pseudomonadati</taxon>
        <taxon>Bacteroidota</taxon>
        <taxon>Flavobacteriia</taxon>
        <taxon>Flavobacteriales</taxon>
        <taxon>Flavobacteriaceae</taxon>
        <taxon>Flagellimonas</taxon>
    </lineage>
</organism>
<dbReference type="AlphaFoldDB" id="A0A2Z4LRZ0"/>
<feature type="transmembrane region" description="Helical" evidence="1">
    <location>
        <begin position="369"/>
        <end position="386"/>
    </location>
</feature>
<dbReference type="RefSeq" id="WP_123877405.1">
    <property type="nucleotide sequence ID" value="NZ_CP030104.1"/>
</dbReference>
<reference evidence="2 3" key="1">
    <citation type="submission" date="2018-06" db="EMBL/GenBank/DDBJ databases">
        <title>Spongiibacterium sp. HME9304 Genome sequencing and assembly.</title>
        <authorList>
            <person name="Kang H."/>
            <person name="Kim H."/>
            <person name="Joh K."/>
        </authorList>
    </citation>
    <scope>NUCLEOTIDE SEQUENCE [LARGE SCALE GENOMIC DNA]</scope>
    <source>
        <strain evidence="2 3">HME9304</strain>
    </source>
</reference>
<evidence type="ECO:0000313" key="2">
    <source>
        <dbReference type="EMBL" id="AWX44542.1"/>
    </source>
</evidence>
<accession>A0A2Z4LRZ0</accession>
<evidence type="ECO:0000256" key="1">
    <source>
        <dbReference type="SAM" id="Phobius"/>
    </source>
</evidence>
<feature type="transmembrane region" description="Helical" evidence="1">
    <location>
        <begin position="85"/>
        <end position="104"/>
    </location>
</feature>
<evidence type="ECO:0000313" key="3">
    <source>
        <dbReference type="Proteomes" id="UP000248536"/>
    </source>
</evidence>
<feature type="transmembrane region" description="Helical" evidence="1">
    <location>
        <begin position="340"/>
        <end position="363"/>
    </location>
</feature>
<dbReference type="Proteomes" id="UP000248536">
    <property type="component" value="Chromosome"/>
</dbReference>
<protein>
    <recommendedName>
        <fullName evidence="4">Glycosyltransferase RgtA/B/C/D-like domain-containing protein</fullName>
    </recommendedName>
</protein>
<proteinExistence type="predicted"/>
<dbReference type="KEGG" id="spon:HME9304_01545"/>
<name>A0A2Z4LRZ0_9FLAO</name>